<evidence type="ECO:0000313" key="2">
    <source>
        <dbReference type="EMBL" id="MFD2567206.1"/>
    </source>
</evidence>
<gene>
    <name evidence="2" type="ORF">ACFSRZ_07460</name>
</gene>
<reference evidence="3" key="1">
    <citation type="journal article" date="2019" name="Int. J. Syst. Evol. Microbiol.">
        <title>The Global Catalogue of Microorganisms (GCM) 10K type strain sequencing project: providing services to taxonomists for standard genome sequencing and annotation.</title>
        <authorList>
            <consortium name="The Broad Institute Genomics Platform"/>
            <consortium name="The Broad Institute Genome Sequencing Center for Infectious Disease"/>
            <person name="Wu L."/>
            <person name="Ma J."/>
        </authorList>
    </citation>
    <scope>NUCLEOTIDE SEQUENCE [LARGE SCALE GENOMIC DNA]</scope>
    <source>
        <strain evidence="3">KCTC 52127</strain>
    </source>
</reference>
<feature type="chain" id="PRO_5047305939" evidence="1">
    <location>
        <begin position="20"/>
        <end position="216"/>
    </location>
</feature>
<dbReference type="EMBL" id="JBHULH010000003">
    <property type="protein sequence ID" value="MFD2567206.1"/>
    <property type="molecule type" value="Genomic_DNA"/>
</dbReference>
<keyword evidence="3" id="KW-1185">Reference proteome</keyword>
<evidence type="ECO:0000256" key="1">
    <source>
        <dbReference type="SAM" id="SignalP"/>
    </source>
</evidence>
<proteinExistence type="predicted"/>
<accession>A0ABW5LT10</accession>
<dbReference type="RefSeq" id="WP_379665915.1">
    <property type="nucleotide sequence ID" value="NZ_JBHULH010000003.1"/>
</dbReference>
<feature type="signal peptide" evidence="1">
    <location>
        <begin position="1"/>
        <end position="19"/>
    </location>
</feature>
<organism evidence="2 3">
    <name type="scientific">Pseudotenacibaculum haliotis</name>
    <dbReference type="NCBI Taxonomy" id="1862138"/>
    <lineage>
        <taxon>Bacteria</taxon>
        <taxon>Pseudomonadati</taxon>
        <taxon>Bacteroidota</taxon>
        <taxon>Flavobacteriia</taxon>
        <taxon>Flavobacteriales</taxon>
        <taxon>Flavobacteriaceae</taxon>
        <taxon>Pseudotenacibaculum</taxon>
    </lineage>
</organism>
<protein>
    <submittedName>
        <fullName evidence="2">Uncharacterized protein</fullName>
    </submittedName>
</protein>
<name>A0ABW5LT10_9FLAO</name>
<comment type="caution">
    <text evidence="2">The sequence shown here is derived from an EMBL/GenBank/DDBJ whole genome shotgun (WGS) entry which is preliminary data.</text>
</comment>
<keyword evidence="1" id="KW-0732">Signal</keyword>
<sequence>MKFLLSLAAFFVMTSAVFAQNNRISQYSIDFSRSADNSLNSVAGKLYIDEAFSQAKISNYDNSTLLRYNPYRDEMEFMKQDQIFYLDKHEGIKIKFVRANKNYVIKNVNGELKYFVEVQKGDKVSFLVKERVKYSPAAPAVDSYSSSKPARFTRSTDAFYVEFADGTVEEMPKKKKQAIKFFKKKNIDLKSYLKKNKINFKKEKDVKKLVQDLNKL</sequence>
<dbReference type="Proteomes" id="UP001597508">
    <property type="component" value="Unassembled WGS sequence"/>
</dbReference>
<evidence type="ECO:0000313" key="3">
    <source>
        <dbReference type="Proteomes" id="UP001597508"/>
    </source>
</evidence>